<evidence type="ECO:0000313" key="3">
    <source>
        <dbReference type="Proteomes" id="UP000007519"/>
    </source>
</evidence>
<evidence type="ECO:0000313" key="2">
    <source>
        <dbReference type="EMBL" id="AFC25584.1"/>
    </source>
</evidence>
<protein>
    <submittedName>
        <fullName evidence="2">Uncharacterized protein</fullName>
    </submittedName>
</protein>
<feature type="chain" id="PRO_5003604137" evidence="1">
    <location>
        <begin position="21"/>
        <end position="166"/>
    </location>
</feature>
<dbReference type="EMBL" id="CP002831">
    <property type="protein sequence ID" value="AFC25584.1"/>
    <property type="molecule type" value="Genomic_DNA"/>
</dbReference>
<dbReference type="STRING" id="984262.SGRA_2856"/>
<evidence type="ECO:0000256" key="1">
    <source>
        <dbReference type="SAM" id="SignalP"/>
    </source>
</evidence>
<keyword evidence="3" id="KW-1185">Reference proteome</keyword>
<name>H6LAJ1_SAPGL</name>
<keyword evidence="1" id="KW-0732">Signal</keyword>
<accession>H6LAJ1</accession>
<dbReference type="AlphaFoldDB" id="H6LAJ1"/>
<proteinExistence type="predicted"/>
<dbReference type="HOGENOM" id="CLU_1601542_0_0_10"/>
<sequence length="166" mass="19963">MNNYLLILFFSLSFSWLAQAQQDSTRSLFIYYPRLFPSSMNVYVYIDFNLEEEVLKYNSEEYWAKIKQQPLFYIAFVKENSSNDSIYRVYNIIPSCEEEISCKECNILGQSLAKVFADKKFYFDLEWASEKEKKNYIYKHGDNFSDFTLKLKLSEELPWPFRPEKE</sequence>
<dbReference type="OrthoDB" id="9825780at2"/>
<gene>
    <name evidence="2" type="ordered locus">SGRA_2856</name>
</gene>
<reference evidence="2 3" key="1">
    <citation type="journal article" date="2012" name="Stand. Genomic Sci.">
        <title>Complete genome sequencing and analysis of Saprospira grandis str. Lewin, a predatory marine bacterium.</title>
        <authorList>
            <person name="Saw J.H."/>
            <person name="Yuryev A."/>
            <person name="Kanbe M."/>
            <person name="Hou S."/>
            <person name="Young A.G."/>
            <person name="Aizawa S."/>
            <person name="Alam M."/>
        </authorList>
    </citation>
    <scope>NUCLEOTIDE SEQUENCE [LARGE SCALE GENOMIC DNA]</scope>
    <source>
        <strain evidence="2 3">Lewin</strain>
    </source>
</reference>
<organism evidence="2 3">
    <name type="scientific">Saprospira grandis (strain Lewin)</name>
    <dbReference type="NCBI Taxonomy" id="984262"/>
    <lineage>
        <taxon>Bacteria</taxon>
        <taxon>Pseudomonadati</taxon>
        <taxon>Bacteroidota</taxon>
        <taxon>Saprospiria</taxon>
        <taxon>Saprospirales</taxon>
        <taxon>Saprospiraceae</taxon>
        <taxon>Saprospira</taxon>
    </lineage>
</organism>
<dbReference type="KEGG" id="sgn:SGRA_2856"/>
<dbReference type="RefSeq" id="WP_015693187.1">
    <property type="nucleotide sequence ID" value="NC_016940.1"/>
</dbReference>
<dbReference type="Proteomes" id="UP000007519">
    <property type="component" value="Chromosome"/>
</dbReference>
<feature type="signal peptide" evidence="1">
    <location>
        <begin position="1"/>
        <end position="20"/>
    </location>
</feature>